<organism evidence="5 6">
    <name type="scientific">Cytospora mali</name>
    <name type="common">Apple Valsa canker fungus</name>
    <name type="synonym">Valsa mali</name>
    <dbReference type="NCBI Taxonomy" id="578113"/>
    <lineage>
        <taxon>Eukaryota</taxon>
        <taxon>Fungi</taxon>
        <taxon>Dikarya</taxon>
        <taxon>Ascomycota</taxon>
        <taxon>Pezizomycotina</taxon>
        <taxon>Sordariomycetes</taxon>
        <taxon>Sordariomycetidae</taxon>
        <taxon>Diaporthales</taxon>
        <taxon>Cytosporaceae</taxon>
        <taxon>Cytospora</taxon>
    </lineage>
</organism>
<protein>
    <submittedName>
        <fullName evidence="5">Acyl-CoA dehydrogenase AidB</fullName>
    </submittedName>
</protein>
<dbReference type="InterPro" id="IPR055060">
    <property type="entry name" value="ACOX_C_alpha1"/>
</dbReference>
<keyword evidence="1" id="KW-0285">Flavoprotein</keyword>
<evidence type="ECO:0000259" key="2">
    <source>
        <dbReference type="Pfam" id="PF02770"/>
    </source>
</evidence>
<gene>
    <name evidence="5" type="ORF">VP1G_06300</name>
</gene>
<dbReference type="InterPro" id="IPR041504">
    <property type="entry name" value="AidB_N"/>
</dbReference>
<dbReference type="Pfam" id="PF18158">
    <property type="entry name" value="AidB_N"/>
    <property type="match status" value="1"/>
</dbReference>
<proteinExistence type="predicted"/>
<dbReference type="SUPFAM" id="SSF56645">
    <property type="entry name" value="Acyl-CoA dehydrogenase NM domain-like"/>
    <property type="match status" value="1"/>
</dbReference>
<keyword evidence="6" id="KW-1185">Reference proteome</keyword>
<accession>A0A194V5A3</accession>
<evidence type="ECO:0000313" key="5">
    <source>
        <dbReference type="EMBL" id="KUI59063.1"/>
    </source>
</evidence>
<sequence>MQSASADKGFFQQQPILKNQLLDDPSYQRILRLFLPSSVKSAIEPELQDLGDKVLTTAIFDCISDAERNLPYLCGGGRDAFGQPRSDSLVVTEGWTNLQNFGIQNGMVAYNYDHDHLQYTRVIQMLRLFLWEASSANTTCPAAMTDGAARLLQRHLADPRLDEVRRGVFQNAYDHLTSRDPTYAWTSGQWMTERPGGSDVSQTESVATYMPFTGNVPPTDTNGDIPLGPWSISGFKWFSSATDSSITILLARTTPDKGVSAFFAPMRRYNPSFLSPTGQRGGVELNGIKIVRLKDKMGTKSLPTAELELKNMRGWLIGHEGKGIQEIATILNITRVHSTIAALGYLGRGLGVAKAYALVREIGATKGKRIPLCKSPLHMRTLADMTVEYHSMMMLTFYTTYLLGLDEKLSEPGSSDRDLSNKSLKALTPPPRHIAPLLRVLSSLHKSYCCKHSIPLMYGCMESLGGVGYLNNAESEHLNLSRLFRDICVLATWEGTTDVLATDTLRALKHPVEGPASLGALRWFLESNTMALRALAEWERMKMRLERHTQDELLSDARDICFRLAEILMTALLEIDAASDENAAAKSMLDRYLKKKGFTDAASSQSILIEDTLEVDTAIVFGKAGLDNSGGELSSKL</sequence>
<evidence type="ECO:0000259" key="4">
    <source>
        <dbReference type="Pfam" id="PF22924"/>
    </source>
</evidence>
<dbReference type="AlphaFoldDB" id="A0A194V5A3"/>
<dbReference type="PANTHER" id="PTHR42707">
    <property type="entry name" value="ACYL-COA DEHYDROGENASE"/>
    <property type="match status" value="1"/>
</dbReference>
<dbReference type="Gene3D" id="2.40.110.20">
    <property type="match status" value="1"/>
</dbReference>
<dbReference type="InterPro" id="IPR009100">
    <property type="entry name" value="AcylCoA_DH/oxidase_NM_dom_sf"/>
</dbReference>
<evidence type="ECO:0000256" key="1">
    <source>
        <dbReference type="ARBA" id="ARBA00022630"/>
    </source>
</evidence>
<reference evidence="6" key="1">
    <citation type="submission" date="2014-12" db="EMBL/GenBank/DDBJ databases">
        <title>Genome Sequence of Valsa Canker Pathogens Uncovers a Specific Adaption of Colonization on Woody Bark.</title>
        <authorList>
            <person name="Yin Z."/>
            <person name="Liu H."/>
            <person name="Gao X."/>
            <person name="Li Z."/>
            <person name="Song N."/>
            <person name="Ke X."/>
            <person name="Dai Q."/>
            <person name="Wu Y."/>
            <person name="Sun Y."/>
            <person name="Xu J.-R."/>
            <person name="Kang Z.K."/>
            <person name="Wang L."/>
            <person name="Huang L."/>
        </authorList>
    </citation>
    <scope>NUCLEOTIDE SEQUENCE [LARGE SCALE GENOMIC DNA]</scope>
    <source>
        <strain evidence="6">SXYL134</strain>
    </source>
</reference>
<evidence type="ECO:0000313" key="6">
    <source>
        <dbReference type="Proteomes" id="UP000078576"/>
    </source>
</evidence>
<dbReference type="InterPro" id="IPR052904">
    <property type="entry name" value="Acyl-CoA_dehydrogenase-like"/>
</dbReference>
<name>A0A194V5A3_CYTMA</name>
<dbReference type="Proteomes" id="UP000078576">
    <property type="component" value="Unassembled WGS sequence"/>
</dbReference>
<dbReference type="OrthoDB" id="10251155at2759"/>
<dbReference type="EMBL" id="KN714723">
    <property type="protein sequence ID" value="KUI59063.1"/>
    <property type="molecule type" value="Genomic_DNA"/>
</dbReference>
<dbReference type="STRING" id="694573.A0A194V5A3"/>
<feature type="domain" description="Acyl-CoA oxidase C-alpha1" evidence="4">
    <location>
        <begin position="334"/>
        <end position="508"/>
    </location>
</feature>
<feature type="domain" description="Acyl-CoA oxidase/dehydrogenase middle" evidence="2">
    <location>
        <begin position="189"/>
        <end position="312"/>
    </location>
</feature>
<dbReference type="SUPFAM" id="SSF47203">
    <property type="entry name" value="Acyl-CoA dehydrogenase C-terminal domain-like"/>
    <property type="match status" value="1"/>
</dbReference>
<dbReference type="InterPro" id="IPR006091">
    <property type="entry name" value="Acyl-CoA_Oxase/DH_mid-dom"/>
</dbReference>
<dbReference type="Pfam" id="PF02770">
    <property type="entry name" value="Acyl-CoA_dh_M"/>
    <property type="match status" value="1"/>
</dbReference>
<dbReference type="Gene3D" id="1.20.140.10">
    <property type="entry name" value="Butyryl-CoA Dehydrogenase, subunit A, domain 3"/>
    <property type="match status" value="1"/>
</dbReference>
<evidence type="ECO:0000259" key="3">
    <source>
        <dbReference type="Pfam" id="PF18158"/>
    </source>
</evidence>
<dbReference type="InterPro" id="IPR036250">
    <property type="entry name" value="AcylCo_DH-like_C"/>
</dbReference>
<dbReference type="GO" id="GO:0003995">
    <property type="term" value="F:acyl-CoA dehydrogenase activity"/>
    <property type="evidence" value="ECO:0007669"/>
    <property type="project" value="TreeGrafter"/>
</dbReference>
<dbReference type="Pfam" id="PF22924">
    <property type="entry name" value="ACOX_C_alpha1"/>
    <property type="match status" value="1"/>
</dbReference>
<feature type="domain" description="Adaptive response protein AidB N-terminal" evidence="3">
    <location>
        <begin position="29"/>
        <end position="174"/>
    </location>
</feature>
<dbReference type="PANTHER" id="PTHR42707:SF2">
    <property type="entry name" value="ACD11 DEHYDROGENASE"/>
    <property type="match status" value="1"/>
</dbReference>